<evidence type="ECO:0000259" key="4">
    <source>
        <dbReference type="Pfam" id="PF23988"/>
    </source>
</evidence>
<dbReference type="EMBL" id="DWVY01000031">
    <property type="protein sequence ID" value="HJC74579.1"/>
    <property type="molecule type" value="Genomic_DNA"/>
</dbReference>
<comment type="caution">
    <text evidence="5">The sequence shown here is derived from an EMBL/GenBank/DDBJ whole genome shotgun (WGS) entry which is preliminary data.</text>
</comment>
<dbReference type="AlphaFoldDB" id="A0A9D2Q7Y6"/>
<name>A0A9D2Q7Y6_9FIRM</name>
<dbReference type="Pfam" id="PF07929">
    <property type="entry name" value="PRiA4_ORF3"/>
    <property type="match status" value="1"/>
</dbReference>
<evidence type="ECO:0000256" key="1">
    <source>
        <dbReference type="SAM" id="Phobius"/>
    </source>
</evidence>
<dbReference type="Pfam" id="PF23988">
    <property type="entry name" value="DUF7309"/>
    <property type="match status" value="1"/>
</dbReference>
<proteinExistence type="predicted"/>
<feature type="transmembrane region" description="Helical" evidence="1">
    <location>
        <begin position="21"/>
        <end position="43"/>
    </location>
</feature>
<dbReference type="SUPFAM" id="SSF159941">
    <property type="entry name" value="MM3350-like"/>
    <property type="match status" value="1"/>
</dbReference>
<evidence type="ECO:0000313" key="5">
    <source>
        <dbReference type="EMBL" id="HJC74579.1"/>
    </source>
</evidence>
<dbReference type="PANTHER" id="PTHR41878">
    <property type="entry name" value="LEXA REPRESSOR-RELATED"/>
    <property type="match status" value="1"/>
</dbReference>
<dbReference type="Pfam" id="PF22007">
    <property type="entry name" value="DUF6930"/>
    <property type="match status" value="1"/>
</dbReference>
<reference evidence="5" key="1">
    <citation type="journal article" date="2021" name="PeerJ">
        <title>Extensive microbial diversity within the chicken gut microbiome revealed by metagenomics and culture.</title>
        <authorList>
            <person name="Gilroy R."/>
            <person name="Ravi A."/>
            <person name="Getino M."/>
            <person name="Pursley I."/>
            <person name="Horton D.L."/>
            <person name="Alikhan N.F."/>
            <person name="Baker D."/>
            <person name="Gharbi K."/>
            <person name="Hall N."/>
            <person name="Watson M."/>
            <person name="Adriaenssens E.M."/>
            <person name="Foster-Nyarko E."/>
            <person name="Jarju S."/>
            <person name="Secka A."/>
            <person name="Antonio M."/>
            <person name="Oren A."/>
            <person name="Chaudhuri R.R."/>
            <person name="La Ragione R."/>
            <person name="Hildebrand F."/>
            <person name="Pallen M.J."/>
        </authorList>
    </citation>
    <scope>NUCLEOTIDE SEQUENCE</scope>
    <source>
        <strain evidence="5">CHK196-7946</strain>
    </source>
</reference>
<keyword evidence="1" id="KW-1133">Transmembrane helix</keyword>
<keyword evidence="1" id="KW-0472">Membrane</keyword>
<dbReference type="InterPro" id="IPR055733">
    <property type="entry name" value="DUF7309"/>
</dbReference>
<dbReference type="Proteomes" id="UP000823902">
    <property type="component" value="Unassembled WGS sequence"/>
</dbReference>
<reference evidence="5" key="2">
    <citation type="submission" date="2021-04" db="EMBL/GenBank/DDBJ databases">
        <authorList>
            <person name="Gilroy R."/>
        </authorList>
    </citation>
    <scope>NUCLEOTIDE SEQUENCE</scope>
    <source>
        <strain evidence="5">CHK196-7946</strain>
    </source>
</reference>
<gene>
    <name evidence="5" type="ORF">H9697_06490</name>
</gene>
<feature type="domain" description="Plasmid pRiA4b Orf3-like" evidence="2">
    <location>
        <begin position="2"/>
        <end position="180"/>
    </location>
</feature>
<dbReference type="PANTHER" id="PTHR41878:SF1">
    <property type="entry name" value="TNPR PROTEIN"/>
    <property type="match status" value="1"/>
</dbReference>
<sequence>MKAYQLKVSIKNAHPPIWRRCIIPAGITFSQLGVLLNEIMGWYGSHLFSFEFRDIGVRIEEEPDDDWGYWEFDAKEASGTLIDPYMEHSKWFTYTYDFGDDWEHRVDIEAVLTDFKETHPIVVKAKGACPFEDCGWLQGYYHILEVLEDPSHEEYGEIVEWLKNTGYTADGFDPAFYDIDEINHELEQSFQIRFVKKPDQSCSSELYEKFFRSNKGFLEVMQNSDNKEAEKMPETGGRTEAGIQDWKALYEAGMALKEEKPWDTFYDMDLITLDGGRDEDIYVSVLGKGGECYGLNIYEGMDGLNDFMMLTYAERMNISSDYAMSCQNNLTCYWGNREELTEGQRKIIKELGYKFRGRNQWLYFLSFKKGYFPYNMDQSEVRRMTSYLTLLKDAVIYYRENKVEVKFDEGETFYYSSDGKKVTGKAQPLPFTGYNFPVLTLTDEEILAELRRSEKCSAVLEADIVSLNASVSDDKYERPANPYLCLLADARSGIMIAAEMTGPEEDEKITLAESLLSFISQYGAPKEVRVRSVITEAILEQTCREGGIKLRRVKRLPQIEEFMDGMRRF</sequence>
<evidence type="ECO:0000313" key="6">
    <source>
        <dbReference type="Proteomes" id="UP000823902"/>
    </source>
</evidence>
<keyword evidence="1" id="KW-0812">Transmembrane</keyword>
<dbReference type="InterPro" id="IPR012912">
    <property type="entry name" value="Plasmid_pRiA4b_Orf3-like"/>
</dbReference>
<dbReference type="InterPro" id="IPR054216">
    <property type="entry name" value="DUF6930"/>
</dbReference>
<evidence type="ECO:0000259" key="3">
    <source>
        <dbReference type="Pfam" id="PF22007"/>
    </source>
</evidence>
<accession>A0A9D2Q7Y6</accession>
<feature type="domain" description="DUF7309" evidence="4">
    <location>
        <begin position="246"/>
        <end position="413"/>
    </location>
</feature>
<dbReference type="Gene3D" id="3.10.290.30">
    <property type="entry name" value="MM3350-like"/>
    <property type="match status" value="1"/>
</dbReference>
<protein>
    <submittedName>
        <fullName evidence="5">Plasmid pRiA4b ORF-3 family protein</fullName>
    </submittedName>
</protein>
<dbReference type="InterPro" id="IPR024047">
    <property type="entry name" value="MM3350-like_sf"/>
</dbReference>
<evidence type="ECO:0000259" key="2">
    <source>
        <dbReference type="Pfam" id="PF07929"/>
    </source>
</evidence>
<feature type="domain" description="DUF6930" evidence="3">
    <location>
        <begin position="447"/>
        <end position="566"/>
    </location>
</feature>
<organism evidence="5 6">
    <name type="scientific">Candidatus Mediterraneibacter faecavium</name>
    <dbReference type="NCBI Taxonomy" id="2838668"/>
    <lineage>
        <taxon>Bacteria</taxon>
        <taxon>Bacillati</taxon>
        <taxon>Bacillota</taxon>
        <taxon>Clostridia</taxon>
        <taxon>Lachnospirales</taxon>
        <taxon>Lachnospiraceae</taxon>
        <taxon>Mediterraneibacter</taxon>
    </lineage>
</organism>